<feature type="domain" description="2-thiouridine synthetase TtuA-like N-terminal LIM" evidence="3">
    <location>
        <begin position="7"/>
        <end position="31"/>
    </location>
</feature>
<evidence type="ECO:0000313" key="4">
    <source>
        <dbReference type="EMBL" id="UXD22907.1"/>
    </source>
</evidence>
<organism evidence="4 5">
    <name type="scientific">Ignicoccus pacificus DSM 13166</name>
    <dbReference type="NCBI Taxonomy" id="940294"/>
    <lineage>
        <taxon>Archaea</taxon>
        <taxon>Thermoproteota</taxon>
        <taxon>Thermoprotei</taxon>
        <taxon>Desulfurococcales</taxon>
        <taxon>Desulfurococcaceae</taxon>
        <taxon>Ignicoccus</taxon>
    </lineage>
</organism>
<dbReference type="Pfam" id="PF22082">
    <property type="entry name" value="TtuA_LIM_N"/>
    <property type="match status" value="1"/>
</dbReference>
<name>A0A977PLC4_9CREN</name>
<dbReference type="Gene3D" id="3.40.50.620">
    <property type="entry name" value="HUPs"/>
    <property type="match status" value="1"/>
</dbReference>
<dbReference type="GO" id="GO:0016740">
    <property type="term" value="F:transferase activity"/>
    <property type="evidence" value="ECO:0007669"/>
    <property type="project" value="UniProtKB-KW"/>
</dbReference>
<reference evidence="4" key="1">
    <citation type="submission" date="2013-11" db="EMBL/GenBank/DDBJ databases">
        <title>Comparative genomics of Ignicoccus.</title>
        <authorList>
            <person name="Podar M."/>
        </authorList>
    </citation>
    <scope>NUCLEOTIDE SEQUENCE</scope>
    <source>
        <strain evidence="4">DSM 13166</strain>
    </source>
</reference>
<accession>A0A977PLC4</accession>
<dbReference type="SUPFAM" id="SSF52402">
    <property type="entry name" value="Adenine nucleotide alpha hydrolases-like"/>
    <property type="match status" value="1"/>
</dbReference>
<proteinExistence type="predicted"/>
<feature type="domain" description="tRNA(Ile)-lysidine/2-thiocytidine synthase N-terminal" evidence="2">
    <location>
        <begin position="48"/>
        <end position="215"/>
    </location>
</feature>
<dbReference type="PANTHER" id="PTHR11807">
    <property type="entry name" value="ATPASES OF THE PP SUPERFAMILY-RELATED"/>
    <property type="match status" value="1"/>
</dbReference>
<evidence type="ECO:0000256" key="1">
    <source>
        <dbReference type="ARBA" id="ARBA00022679"/>
    </source>
</evidence>
<evidence type="ECO:0000313" key="5">
    <source>
        <dbReference type="Proteomes" id="UP001063698"/>
    </source>
</evidence>
<dbReference type="Proteomes" id="UP001063698">
    <property type="component" value="Chromosome"/>
</dbReference>
<dbReference type="InterPro" id="IPR014729">
    <property type="entry name" value="Rossmann-like_a/b/a_fold"/>
</dbReference>
<dbReference type="GO" id="GO:0000049">
    <property type="term" value="F:tRNA binding"/>
    <property type="evidence" value="ECO:0007669"/>
    <property type="project" value="TreeGrafter"/>
</dbReference>
<dbReference type="GO" id="GO:0002144">
    <property type="term" value="C:cytosolic tRNA wobble base thiouridylase complex"/>
    <property type="evidence" value="ECO:0007669"/>
    <property type="project" value="TreeGrafter"/>
</dbReference>
<dbReference type="EMBL" id="CP006868">
    <property type="protein sequence ID" value="UXD22907.1"/>
    <property type="molecule type" value="Genomic_DNA"/>
</dbReference>
<evidence type="ECO:0000259" key="2">
    <source>
        <dbReference type="Pfam" id="PF01171"/>
    </source>
</evidence>
<dbReference type="PANTHER" id="PTHR11807:SF12">
    <property type="entry name" value="CYTOPLASMIC TRNA 2-THIOLATION PROTEIN 1"/>
    <property type="match status" value="1"/>
</dbReference>
<gene>
    <name evidence="4" type="ORF">IPA_09515</name>
</gene>
<dbReference type="Pfam" id="PF01171">
    <property type="entry name" value="ATP_bind_3"/>
    <property type="match status" value="1"/>
</dbReference>
<dbReference type="KEGG" id="ipc:IPA_09515"/>
<dbReference type="AlphaFoldDB" id="A0A977PLC4"/>
<evidence type="ECO:0008006" key="6">
    <source>
        <dbReference type="Google" id="ProtNLM"/>
    </source>
</evidence>
<dbReference type="InterPro" id="IPR054306">
    <property type="entry name" value="TtuA-like_LIM_N"/>
</dbReference>
<dbReference type="GO" id="GO:0002143">
    <property type="term" value="P:tRNA wobble position uridine thiolation"/>
    <property type="evidence" value="ECO:0007669"/>
    <property type="project" value="TreeGrafter"/>
</dbReference>
<keyword evidence="5" id="KW-1185">Reference proteome</keyword>
<sequence>MKVQVPRCSLCGRRAIVSLPYARLRLCEEHFEKFMLKRVKRVDIPRNLILGLSGGKDSVVLAYLLKRLGYNPLTVTVDTVPYYSTVEARVAKKVAEELQLEHITVHAKELYGFTALDYRKFKRTPCGLCSKIRRHALDLIGTRLGKDYVATGHNLDDVLQVALSSLIFGKPEELRKAKAIEEKLKGTLGRVKPLFWIPERDILAFALSKRLTWLKERCPLYYTEEAVGDKIRLFLHELEDSNPSTKLKLMNNILKISNAFNNKKVIEAKLCKYCRLRSYGEVCSICKLRLQASRTNTTPPKNPRMEVYGDGNIAVVGQGWIKWVYADTKGKRVRQVLYELGLKRETAVMTFDGKPLPYEATFRSNVDKGEVVIYVVTRISPSRIYPRARQSSSP</sequence>
<evidence type="ECO:0000259" key="3">
    <source>
        <dbReference type="Pfam" id="PF22082"/>
    </source>
</evidence>
<dbReference type="InterPro" id="IPR011063">
    <property type="entry name" value="TilS/TtcA_N"/>
</dbReference>
<keyword evidence="1" id="KW-0808">Transferase</keyword>
<protein>
    <recommendedName>
        <fullName evidence="6">TIGR00269 family protein</fullName>
    </recommendedName>
</protein>